<evidence type="ECO:0000313" key="1">
    <source>
        <dbReference type="EMBL" id="AKD54217.1"/>
    </source>
</evidence>
<protein>
    <submittedName>
        <fullName evidence="1">Uncharacterized protein</fullName>
    </submittedName>
</protein>
<name>A0A0E3V5J7_9BACT</name>
<dbReference type="STRING" id="1379870.SD10_04160"/>
<dbReference type="EMBL" id="CP010429">
    <property type="protein sequence ID" value="AKD54217.1"/>
    <property type="molecule type" value="Genomic_DNA"/>
</dbReference>
<evidence type="ECO:0000313" key="2">
    <source>
        <dbReference type="Proteomes" id="UP000033054"/>
    </source>
</evidence>
<reference evidence="1 2" key="1">
    <citation type="journal article" date="2014" name="Curr. Microbiol.">
        <title>Spirosoma radiotolerans sp. nov., a gamma-radiation-resistant bacterium isolated from gamma ray-irradiated soil.</title>
        <authorList>
            <person name="Lee J.J."/>
            <person name="Srinivasan S."/>
            <person name="Lim S."/>
            <person name="Joe M."/>
            <person name="Im S."/>
            <person name="Bae S.I."/>
            <person name="Park K.R."/>
            <person name="Han J.H."/>
            <person name="Park S.H."/>
            <person name="Joo B.M."/>
            <person name="Park S.J."/>
            <person name="Kim M.K."/>
        </authorList>
    </citation>
    <scope>NUCLEOTIDE SEQUENCE [LARGE SCALE GENOMIC DNA]</scope>
    <source>
        <strain evidence="1 2">DG5A</strain>
    </source>
</reference>
<dbReference type="KEGG" id="srd:SD10_04160"/>
<dbReference type="AlphaFoldDB" id="A0A0E3V5J7"/>
<proteinExistence type="predicted"/>
<dbReference type="PATRIC" id="fig|1379870.5.peg.907"/>
<keyword evidence="2" id="KW-1185">Reference proteome</keyword>
<sequence>MNDSVSHWYNATAPSVPDPYGFSIVGEKRVEVKPGTFLYFTILQQANGDFLVRCDPSGLAAANLEYRERTIYAPQAQAMPAQVIWSIILEGVVVR</sequence>
<organism evidence="1 2">
    <name type="scientific">Spirosoma radiotolerans</name>
    <dbReference type="NCBI Taxonomy" id="1379870"/>
    <lineage>
        <taxon>Bacteria</taxon>
        <taxon>Pseudomonadati</taxon>
        <taxon>Bacteroidota</taxon>
        <taxon>Cytophagia</taxon>
        <taxon>Cytophagales</taxon>
        <taxon>Cytophagaceae</taxon>
        <taxon>Spirosoma</taxon>
    </lineage>
</organism>
<dbReference type="Proteomes" id="UP000033054">
    <property type="component" value="Chromosome"/>
</dbReference>
<dbReference type="HOGENOM" id="CLU_2371366_0_0_10"/>
<dbReference type="RefSeq" id="WP_046375817.1">
    <property type="nucleotide sequence ID" value="NZ_CP010429.1"/>
</dbReference>
<gene>
    <name evidence="1" type="ORF">SD10_04160</name>
</gene>
<accession>A0A0E3V5J7</accession>